<dbReference type="GO" id="GO:0006351">
    <property type="term" value="P:DNA-templated transcription"/>
    <property type="evidence" value="ECO:0007669"/>
    <property type="project" value="TreeGrafter"/>
</dbReference>
<gene>
    <name evidence="3" type="ORF">C8N29_1125</name>
</gene>
<dbReference type="PIRSF" id="PIRSF003113">
    <property type="entry name" value="BolA"/>
    <property type="match status" value="1"/>
</dbReference>
<proteinExistence type="inferred from homology"/>
<protein>
    <submittedName>
        <fullName evidence="3">BolA protein family transcriptional regulator</fullName>
    </submittedName>
</protein>
<dbReference type="PANTHER" id="PTHR46229:SF2">
    <property type="entry name" value="BOLA-LIKE PROTEIN 1"/>
    <property type="match status" value="1"/>
</dbReference>
<sequence length="103" mass="11480">MQRQQLISQRLTQAFAISHLDVINESHNHRSAPNAETHFKCVIVSTDFVGKRAVQRHQAVYALLQDEMAKGLHALALHTYTPEEWAAIEQAPASPACQHKKGG</sequence>
<dbReference type="PANTHER" id="PTHR46229">
    <property type="entry name" value="BOLA TRANSCRIPTION REGULATOR"/>
    <property type="match status" value="1"/>
</dbReference>
<dbReference type="InterPro" id="IPR050961">
    <property type="entry name" value="BolA/IbaG_stress_morph_reg"/>
</dbReference>
<dbReference type="Proteomes" id="UP000244223">
    <property type="component" value="Unassembled WGS sequence"/>
</dbReference>
<dbReference type="Pfam" id="PF01722">
    <property type="entry name" value="BolA"/>
    <property type="match status" value="1"/>
</dbReference>
<accession>A0A2T5IWY7</accession>
<dbReference type="OrthoDB" id="9801469at2"/>
<dbReference type="EMBL" id="QAON01000012">
    <property type="protein sequence ID" value="PTQ88360.1"/>
    <property type="molecule type" value="Genomic_DNA"/>
</dbReference>
<evidence type="ECO:0000256" key="2">
    <source>
        <dbReference type="RuleBase" id="RU003860"/>
    </source>
</evidence>
<organism evidence="3 4">
    <name type="scientific">Agitococcus lubricus</name>
    <dbReference type="NCBI Taxonomy" id="1077255"/>
    <lineage>
        <taxon>Bacteria</taxon>
        <taxon>Pseudomonadati</taxon>
        <taxon>Pseudomonadota</taxon>
        <taxon>Gammaproteobacteria</taxon>
        <taxon>Moraxellales</taxon>
        <taxon>Moraxellaceae</taxon>
        <taxon>Agitococcus</taxon>
    </lineage>
</organism>
<name>A0A2T5IWY7_9GAMM</name>
<evidence type="ECO:0000313" key="3">
    <source>
        <dbReference type="EMBL" id="PTQ88360.1"/>
    </source>
</evidence>
<dbReference type="SUPFAM" id="SSF82657">
    <property type="entry name" value="BolA-like"/>
    <property type="match status" value="1"/>
</dbReference>
<dbReference type="RefSeq" id="WP_107866244.1">
    <property type="nucleotide sequence ID" value="NZ_QAON01000012.1"/>
</dbReference>
<dbReference type="AlphaFoldDB" id="A0A2T5IWY7"/>
<evidence type="ECO:0000256" key="1">
    <source>
        <dbReference type="ARBA" id="ARBA00005578"/>
    </source>
</evidence>
<dbReference type="InterPro" id="IPR002634">
    <property type="entry name" value="BolA"/>
</dbReference>
<keyword evidence="4" id="KW-1185">Reference proteome</keyword>
<evidence type="ECO:0000313" key="4">
    <source>
        <dbReference type="Proteomes" id="UP000244223"/>
    </source>
</evidence>
<comment type="caution">
    <text evidence="3">The sequence shown here is derived from an EMBL/GenBank/DDBJ whole genome shotgun (WGS) entry which is preliminary data.</text>
</comment>
<dbReference type="Gene3D" id="3.30.300.90">
    <property type="entry name" value="BolA-like"/>
    <property type="match status" value="1"/>
</dbReference>
<comment type="similarity">
    <text evidence="1 2">Belongs to the BolA/IbaG family.</text>
</comment>
<dbReference type="InterPro" id="IPR036065">
    <property type="entry name" value="BolA-like_sf"/>
</dbReference>
<reference evidence="3 4" key="1">
    <citation type="submission" date="2018-04" db="EMBL/GenBank/DDBJ databases">
        <title>Genomic Encyclopedia of Archaeal and Bacterial Type Strains, Phase II (KMG-II): from individual species to whole genera.</title>
        <authorList>
            <person name="Goeker M."/>
        </authorList>
    </citation>
    <scope>NUCLEOTIDE SEQUENCE [LARGE SCALE GENOMIC DNA]</scope>
    <source>
        <strain evidence="3 4">DSM 5822</strain>
    </source>
</reference>
<dbReference type="GO" id="GO:0005829">
    <property type="term" value="C:cytosol"/>
    <property type="evidence" value="ECO:0007669"/>
    <property type="project" value="TreeGrafter"/>
</dbReference>